<dbReference type="RefSeq" id="WP_038151404.1">
    <property type="nucleotide sequence ID" value="NZ_JRNT01000006.1"/>
</dbReference>
<dbReference type="InterPro" id="IPR036178">
    <property type="entry name" value="Formintransfe-cycloase-like_sf"/>
</dbReference>
<dbReference type="InterPro" id="IPR007044">
    <property type="entry name" value="Cyclodeamin/CycHdrlase"/>
</dbReference>
<gene>
    <name evidence="3" type="ORF">HMPREF0872_01750</name>
</gene>
<dbReference type="GO" id="GO:0016787">
    <property type="term" value="F:hydrolase activity"/>
    <property type="evidence" value="ECO:0007669"/>
    <property type="project" value="UniProtKB-KW"/>
</dbReference>
<name>A0A096AMF9_9FIRM</name>
<dbReference type="Proteomes" id="UP000029628">
    <property type="component" value="Unassembled WGS sequence"/>
</dbReference>
<dbReference type="eggNOG" id="COG3404">
    <property type="taxonomic scope" value="Bacteria"/>
</dbReference>
<comment type="caution">
    <text evidence="3">The sequence shown here is derived from an EMBL/GenBank/DDBJ whole genome shotgun (WGS) entry which is preliminary data.</text>
</comment>
<accession>A0A096AMF9</accession>
<evidence type="ECO:0000313" key="4">
    <source>
        <dbReference type="Proteomes" id="UP000029628"/>
    </source>
</evidence>
<dbReference type="EMBL" id="JRNT01000006">
    <property type="protein sequence ID" value="KGF47841.1"/>
    <property type="molecule type" value="Genomic_DNA"/>
</dbReference>
<dbReference type="Pfam" id="PF04961">
    <property type="entry name" value="FTCD_C"/>
    <property type="match status" value="1"/>
</dbReference>
<sequence length="206" mass="22133">MDLKITTVEKFIDHTASKAPTPGGGAIAAITGATAIALAEMVANLTIDKSGYETVTSDMKELQKKASTMRSRFLALAEEDMKVFSNFMSALQLPKHTDKEKIARTEAIQNCYKNAALVPLEIGVLAADIFPLAQQAIEKGNKNTVTDAAIAAINARAAVKSAFLNVKINLASINDTLFVEELKSTMNAIESLVDEQEETIISVCQL</sequence>
<protein>
    <submittedName>
        <fullName evidence="3">Methenyltetrahydrofolate cyclohydrolase</fullName>
    </submittedName>
</protein>
<keyword evidence="4" id="KW-1185">Reference proteome</keyword>
<dbReference type="SUPFAM" id="SSF101262">
    <property type="entry name" value="Methenyltetrahydrofolate cyclohydrolase-like"/>
    <property type="match status" value="1"/>
</dbReference>
<keyword evidence="3" id="KW-0378">Hydrolase</keyword>
<evidence type="ECO:0000256" key="1">
    <source>
        <dbReference type="SAM" id="Coils"/>
    </source>
</evidence>
<feature type="domain" description="Cyclodeaminase/cyclohydrolase" evidence="2">
    <location>
        <begin position="7"/>
        <end position="187"/>
    </location>
</feature>
<proteinExistence type="predicted"/>
<reference evidence="3 4" key="1">
    <citation type="submission" date="2014-07" db="EMBL/GenBank/DDBJ databases">
        <authorList>
            <person name="McCorrison J."/>
            <person name="Sanka R."/>
            <person name="Torralba M."/>
            <person name="Gillis M."/>
            <person name="Haft D.H."/>
            <person name="Methe B."/>
            <person name="Sutton G."/>
            <person name="Nelson K.E."/>
        </authorList>
    </citation>
    <scope>NUCLEOTIDE SEQUENCE [LARGE SCALE GENOMIC DNA]</scope>
    <source>
        <strain evidence="3 4">DNF00314</strain>
    </source>
</reference>
<feature type="coiled-coil region" evidence="1">
    <location>
        <begin position="52"/>
        <end position="79"/>
    </location>
</feature>
<organism evidence="3 4">
    <name type="scientific">Veillonella montpellierensis DNF00314</name>
    <dbReference type="NCBI Taxonomy" id="1401067"/>
    <lineage>
        <taxon>Bacteria</taxon>
        <taxon>Bacillati</taxon>
        <taxon>Bacillota</taxon>
        <taxon>Negativicutes</taxon>
        <taxon>Veillonellales</taxon>
        <taxon>Veillonellaceae</taxon>
        <taxon>Veillonella</taxon>
    </lineage>
</organism>
<keyword evidence="1" id="KW-0175">Coiled coil</keyword>
<dbReference type="AlphaFoldDB" id="A0A096AMF9"/>
<evidence type="ECO:0000259" key="2">
    <source>
        <dbReference type="Pfam" id="PF04961"/>
    </source>
</evidence>
<dbReference type="Gene3D" id="1.20.120.680">
    <property type="entry name" value="Formiminotetrahydrofolate cyclodeaminase monomer, up-and-down helical bundle"/>
    <property type="match status" value="1"/>
</dbReference>
<evidence type="ECO:0000313" key="3">
    <source>
        <dbReference type="EMBL" id="KGF47841.1"/>
    </source>
</evidence>